<dbReference type="EMBL" id="BK032682">
    <property type="protein sequence ID" value="DAF54617.1"/>
    <property type="molecule type" value="Genomic_DNA"/>
</dbReference>
<name>A0A8S5SUC2_9CAUD</name>
<feature type="domain" description="Phage tail tape measure protein" evidence="3">
    <location>
        <begin position="322"/>
        <end position="450"/>
    </location>
</feature>
<organism evidence="4">
    <name type="scientific">Siphoviridae sp. ctqPo10</name>
    <dbReference type="NCBI Taxonomy" id="2827948"/>
    <lineage>
        <taxon>Viruses</taxon>
        <taxon>Duplodnaviria</taxon>
        <taxon>Heunggongvirae</taxon>
        <taxon>Uroviricota</taxon>
        <taxon>Caudoviricetes</taxon>
    </lineage>
</organism>
<keyword evidence="1" id="KW-1188">Viral release from host cell</keyword>
<dbReference type="Pfam" id="PF10145">
    <property type="entry name" value="PhageMin_Tail"/>
    <property type="match status" value="1"/>
</dbReference>
<dbReference type="InterPro" id="IPR010090">
    <property type="entry name" value="Phage_tape_meas"/>
</dbReference>
<keyword evidence="1" id="KW-1245">Viral tail assembly</keyword>
<dbReference type="NCBIfam" id="TIGR01760">
    <property type="entry name" value="tape_meas_TP901"/>
    <property type="match status" value="1"/>
</dbReference>
<keyword evidence="2" id="KW-0175">Coiled coil</keyword>
<feature type="coiled-coil region" evidence="2">
    <location>
        <begin position="202"/>
        <end position="229"/>
    </location>
</feature>
<evidence type="ECO:0000256" key="1">
    <source>
        <dbReference type="ARBA" id="ARBA00022465"/>
    </source>
</evidence>
<accession>A0A8S5SUC2</accession>
<sequence length="457" mass="49836">MGAQFQVDVNVVTHGAEKVNELEQKLSKMQNKSVDIKFNVQGQSQINNIIQQLQNVQRQGINLNLNNNNMARSAQNAARQYTQNFQRQINSSKLKYNIDTGKYAAVSSRMSKQLGAYGTQDTANIQKATAALASYNQALDKLQNHYNGSNVLGKKQLQQIFQDMTKAGDTFKNTLSQIRDESSKALSPSIASASGNKVVSYMNANSKAVKKYGAELKELEQQYRSMTTVEEKASYDKAFTNLKSRIQAEGLSGNSTWSETKRALGQIAQFTGIYAGLQRVMVQLPTEAISAVKDVNAAQIELTKVSNASGTQLSQYWDEAAQSATKYGSTISDVISSTADWSRLGYKLDDAKKLSDATSLLQKVGDNMTQESASSGLISTLKGFQMNADEVTKVVDVVNEVANTEPIDTAGIFDGLTRSASSMKAANNTFEETVALITAANSVVQDPDSVGMWLCRH</sequence>
<proteinExistence type="predicted"/>
<evidence type="ECO:0000259" key="3">
    <source>
        <dbReference type="Pfam" id="PF10145"/>
    </source>
</evidence>
<reference evidence="4" key="1">
    <citation type="journal article" date="2021" name="Proc. Natl. Acad. Sci. U.S.A.">
        <title>A Catalog of Tens of Thousands of Viruses from Human Metagenomes Reveals Hidden Associations with Chronic Diseases.</title>
        <authorList>
            <person name="Tisza M.J."/>
            <person name="Buck C.B."/>
        </authorList>
    </citation>
    <scope>NUCLEOTIDE SEQUENCE</scope>
    <source>
        <strain evidence="4">CtqPo10</strain>
    </source>
</reference>
<feature type="coiled-coil region" evidence="2">
    <location>
        <begin position="12"/>
        <end position="39"/>
    </location>
</feature>
<evidence type="ECO:0000313" key="4">
    <source>
        <dbReference type="EMBL" id="DAF54617.1"/>
    </source>
</evidence>
<evidence type="ECO:0000256" key="2">
    <source>
        <dbReference type="SAM" id="Coils"/>
    </source>
</evidence>
<protein>
    <submittedName>
        <fullName evidence="4">Minor tail protein</fullName>
    </submittedName>
</protein>
<dbReference type="GO" id="GO:0098003">
    <property type="term" value="P:viral tail assembly"/>
    <property type="evidence" value="ECO:0007669"/>
    <property type="project" value="UniProtKB-KW"/>
</dbReference>